<dbReference type="OrthoDB" id="1097962at2"/>
<evidence type="ECO:0000259" key="6">
    <source>
        <dbReference type="Pfam" id="PF07980"/>
    </source>
</evidence>
<dbReference type="AlphaFoldDB" id="A0A0C1FVE5"/>
<gene>
    <name evidence="8" type="ORF">OC25_00640</name>
</gene>
<comment type="subcellular location">
    <subcellularLocation>
        <location evidence="1">Cell outer membrane</location>
    </subcellularLocation>
</comment>
<dbReference type="EMBL" id="JSYN01000001">
    <property type="protein sequence ID" value="KIA96947.1"/>
    <property type="molecule type" value="Genomic_DNA"/>
</dbReference>
<dbReference type="InterPro" id="IPR012944">
    <property type="entry name" value="SusD_RagB_dom"/>
</dbReference>
<accession>A0A0C1FVE5</accession>
<dbReference type="RefSeq" id="WP_039470652.1">
    <property type="nucleotide sequence ID" value="NZ_JSYN01000001.1"/>
</dbReference>
<dbReference type="PROSITE" id="PS51257">
    <property type="entry name" value="PROKAR_LIPOPROTEIN"/>
    <property type="match status" value="1"/>
</dbReference>
<comment type="similarity">
    <text evidence="2">Belongs to the SusD family.</text>
</comment>
<evidence type="ECO:0000256" key="1">
    <source>
        <dbReference type="ARBA" id="ARBA00004442"/>
    </source>
</evidence>
<feature type="domain" description="RagB/SusD" evidence="6">
    <location>
        <begin position="314"/>
        <end position="462"/>
    </location>
</feature>
<comment type="caution">
    <text evidence="8">The sequence shown here is derived from an EMBL/GenBank/DDBJ whole genome shotgun (WGS) entry which is preliminary data.</text>
</comment>
<dbReference type="InterPro" id="IPR033985">
    <property type="entry name" value="SusD-like_N"/>
</dbReference>
<evidence type="ECO:0000313" key="8">
    <source>
        <dbReference type="EMBL" id="KIA96947.1"/>
    </source>
</evidence>
<dbReference type="Proteomes" id="UP000031246">
    <property type="component" value="Unassembled WGS sequence"/>
</dbReference>
<dbReference type="Gene3D" id="1.25.40.390">
    <property type="match status" value="2"/>
</dbReference>
<feature type="domain" description="SusD-like N-terminal" evidence="7">
    <location>
        <begin position="21"/>
        <end position="205"/>
    </location>
</feature>
<name>A0A0C1FVE5_9SPHI</name>
<dbReference type="Pfam" id="PF07980">
    <property type="entry name" value="SusD_RagB"/>
    <property type="match status" value="1"/>
</dbReference>
<evidence type="ECO:0000313" key="9">
    <source>
        <dbReference type="Proteomes" id="UP000031246"/>
    </source>
</evidence>
<dbReference type="SUPFAM" id="SSF48452">
    <property type="entry name" value="TPR-like"/>
    <property type="match status" value="1"/>
</dbReference>
<dbReference type="InterPro" id="IPR011990">
    <property type="entry name" value="TPR-like_helical_dom_sf"/>
</dbReference>
<evidence type="ECO:0000256" key="4">
    <source>
        <dbReference type="ARBA" id="ARBA00023136"/>
    </source>
</evidence>
<keyword evidence="3" id="KW-0732">Signal</keyword>
<evidence type="ECO:0000256" key="5">
    <source>
        <dbReference type="ARBA" id="ARBA00023237"/>
    </source>
</evidence>
<evidence type="ECO:0008006" key="10">
    <source>
        <dbReference type="Google" id="ProtNLM"/>
    </source>
</evidence>
<evidence type="ECO:0000256" key="3">
    <source>
        <dbReference type="ARBA" id="ARBA00022729"/>
    </source>
</evidence>
<keyword evidence="5" id="KW-0998">Cell outer membrane</keyword>
<protein>
    <recommendedName>
        <fullName evidence="10">Carbohydrate-binding protein SusD</fullName>
    </recommendedName>
</protein>
<reference evidence="8 9" key="1">
    <citation type="submission" date="2014-10" db="EMBL/GenBank/DDBJ databases">
        <title>Pedobacter Kyungheensis.</title>
        <authorList>
            <person name="Anderson B.M."/>
            <person name="Newman J.D."/>
        </authorList>
    </citation>
    <scope>NUCLEOTIDE SEQUENCE [LARGE SCALE GENOMIC DNA]</scope>
    <source>
        <strain evidence="8 9">KACC 16221</strain>
    </source>
</reference>
<organism evidence="8 9">
    <name type="scientific">Pedobacter kyungheensis</name>
    <dbReference type="NCBI Taxonomy" id="1069985"/>
    <lineage>
        <taxon>Bacteria</taxon>
        <taxon>Pseudomonadati</taxon>
        <taxon>Bacteroidota</taxon>
        <taxon>Sphingobacteriia</taxon>
        <taxon>Sphingobacteriales</taxon>
        <taxon>Sphingobacteriaceae</taxon>
        <taxon>Pedobacter</taxon>
    </lineage>
</organism>
<evidence type="ECO:0000259" key="7">
    <source>
        <dbReference type="Pfam" id="PF14322"/>
    </source>
</evidence>
<sequence length="496" mass="56639">MNIRLLICLILVTGLFSSCEKWLEIEPESEIAAPILFSTENGFMEAINGVYNRSTESDLYGKELTFGTTEVLAQNFSMRDDGQDYRQTSLYNYKHGEFIKRKDKIWAGLYNSIVNCNLILENVDTKRNVFTGSNYAIVKGEALALRAYLHFDLLRLFAPSYLRNPAANGIPYANKYTKEITPMSTVSQTIDLIIKDLEESKQLLTVDPIRSAGYIVNYPLVSDTLKNTEEKNASLFLQNRRHRMNYYAVCGTLARVYLYKNDKVKALSNAKEVIDSKKFPWTAKSDFEAFEDSKKDRILYKELVFGWYIPGAAKEIKDNWFQSGTRGFYLIEDAADYIYEKATAGASDSRYKYWLSATSNQSSRSYDIVKYRRNPLSAEANANLHYLMAPAIRLSEMYYIAAECSYASNPATAVNYLTQVREARQIGDPLSINNEEDLLKELLKDARKEWLAEGQLFYMYKRLNRGIVGQTGVVIPPSDNIFVLPLPNDEIVYGGR</sequence>
<keyword evidence="4" id="KW-0472">Membrane</keyword>
<proteinExistence type="inferred from homology"/>
<dbReference type="Pfam" id="PF14322">
    <property type="entry name" value="SusD-like_3"/>
    <property type="match status" value="1"/>
</dbReference>
<dbReference type="GO" id="GO:0009279">
    <property type="term" value="C:cell outer membrane"/>
    <property type="evidence" value="ECO:0007669"/>
    <property type="project" value="UniProtKB-SubCell"/>
</dbReference>
<keyword evidence="9" id="KW-1185">Reference proteome</keyword>
<evidence type="ECO:0000256" key="2">
    <source>
        <dbReference type="ARBA" id="ARBA00006275"/>
    </source>
</evidence>